<dbReference type="SUPFAM" id="SSF56747">
    <property type="entry name" value="Prim-pol domain"/>
    <property type="match status" value="1"/>
</dbReference>
<dbReference type="GO" id="GO:0046872">
    <property type="term" value="F:metal ion binding"/>
    <property type="evidence" value="ECO:0007669"/>
    <property type="project" value="UniProtKB-KW"/>
</dbReference>
<protein>
    <recommendedName>
        <fullName evidence="11">DNA primase small subunit PriS</fullName>
        <ecNumber evidence="11">2.7.7.-</ecNumber>
    </recommendedName>
</protein>
<evidence type="ECO:0000256" key="4">
    <source>
        <dbReference type="ARBA" id="ARBA00022679"/>
    </source>
</evidence>
<evidence type="ECO:0000256" key="8">
    <source>
        <dbReference type="ARBA" id="ARBA00022842"/>
    </source>
</evidence>
<dbReference type="InterPro" id="IPR002755">
    <property type="entry name" value="DNA_primase_S"/>
</dbReference>
<dbReference type="PANTHER" id="PTHR10536">
    <property type="entry name" value="DNA PRIMASE SMALL SUBUNIT"/>
    <property type="match status" value="1"/>
</dbReference>
<dbReference type="GO" id="GO:1990077">
    <property type="term" value="C:primosome complex"/>
    <property type="evidence" value="ECO:0007669"/>
    <property type="project" value="UniProtKB-KW"/>
</dbReference>
<comment type="function">
    <text evidence="11">Catalytic subunit of DNA primase, an RNA polymerase that catalyzes the synthesis of short RNA molecules used as primers for DNA polymerase during DNA replication. The small subunit contains the primase catalytic core and has DNA synthesis activity on its own. Binding to the large subunit stabilizes and modulates the activity, increasing the rate of DNA synthesis while decreasing the length of the DNA fragments, and conferring RNA synthesis capability. The DNA polymerase activity may enable DNA primase to also catalyze primer extension after primer synthesis. May also play a role in DNA repair.</text>
</comment>
<dbReference type="GO" id="GO:0000428">
    <property type="term" value="C:DNA-directed RNA polymerase complex"/>
    <property type="evidence" value="ECO:0007669"/>
    <property type="project" value="UniProtKB-KW"/>
</dbReference>
<evidence type="ECO:0000313" key="14">
    <source>
        <dbReference type="EMBL" id="AIF00524.1"/>
    </source>
</evidence>
<evidence type="ECO:0000256" key="9">
    <source>
        <dbReference type="ARBA" id="ARBA00023163"/>
    </source>
</evidence>
<evidence type="ECO:0000256" key="10">
    <source>
        <dbReference type="ARBA" id="ARBA00023211"/>
    </source>
</evidence>
<dbReference type="Gene3D" id="3.90.920.10">
    <property type="entry name" value="DNA primase, PRIM domain"/>
    <property type="match status" value="1"/>
</dbReference>
<evidence type="ECO:0000256" key="7">
    <source>
        <dbReference type="ARBA" id="ARBA00022723"/>
    </source>
</evidence>
<name>A0A075GA51_9ARCH</name>
<dbReference type="Pfam" id="PF01896">
    <property type="entry name" value="DNA_primase_S"/>
    <property type="match status" value="1"/>
</dbReference>
<dbReference type="AlphaFoldDB" id="A0A075GA51"/>
<feature type="active site" evidence="11">
    <location>
        <position position="95"/>
    </location>
</feature>
<feature type="active site" evidence="11">
    <location>
        <position position="97"/>
    </location>
</feature>
<evidence type="ECO:0000256" key="6">
    <source>
        <dbReference type="ARBA" id="ARBA00022705"/>
    </source>
</evidence>
<keyword evidence="2 11" id="KW-0240">DNA-directed RNA polymerase</keyword>
<evidence type="ECO:0000256" key="13">
    <source>
        <dbReference type="RuleBase" id="RU004224"/>
    </source>
</evidence>
<comment type="cofactor">
    <cofactor evidence="11">
        <name>Mg(2+)</name>
        <dbReference type="ChEBI" id="CHEBI:18420"/>
    </cofactor>
    <cofactor evidence="11">
        <name>Mn(2+)</name>
        <dbReference type="ChEBI" id="CHEBI:29035"/>
    </cofactor>
</comment>
<evidence type="ECO:0000256" key="2">
    <source>
        <dbReference type="ARBA" id="ARBA00022478"/>
    </source>
</evidence>
<evidence type="ECO:0000256" key="1">
    <source>
        <dbReference type="ARBA" id="ARBA00009762"/>
    </source>
</evidence>
<gene>
    <name evidence="14" type="primary">PRI</name>
    <name evidence="11" type="synonym">priS</name>
</gene>
<keyword evidence="9 11" id="KW-0804">Transcription</keyword>
<sequence>MLENDLKFLEETFKQYYFDHFDLIHVPDRSKEREYGYKKFNSGMIRHMSLKTDKDLHLMLMTNAPSDVFCSNGYYSFPNLPMAEKDWKEADLIFDIDAKDLNLSCRKDHTCMKCVSCAEISLVQDACPKCKSNKLDLVSLPCQNCISGVKKEVLNLVKILTTDLQIDDKNIRISFSGNEGFHVYVTNSSYNQLGSNERRDLIDYIKFQSAMPERFGFPKNNPSRTSFPDLGDSGWSGRVAKELFGSKSKRSKTITKIISDGQVTYQQKLEEMKNSIGVKIDSNVTSDIHRIFRLEGSLNSKSSLVKLACQDIEKFNPYIEACLIEDKPVEVLANFPIKFSLKNTKFGPYMNEKTSVPKYAAAYMVCKGIASISDT</sequence>
<evidence type="ECO:0000256" key="12">
    <source>
        <dbReference type="RuleBase" id="RU003514"/>
    </source>
</evidence>
<dbReference type="HAMAP" id="MF_00700">
    <property type="entry name" value="DNA_primase_sml_arc"/>
    <property type="match status" value="1"/>
</dbReference>
<dbReference type="InterPro" id="IPR023639">
    <property type="entry name" value="DNA_primase_ssu_PriS"/>
</dbReference>
<evidence type="ECO:0000256" key="11">
    <source>
        <dbReference type="HAMAP-Rule" id="MF_00700"/>
    </source>
</evidence>
<comment type="function">
    <text evidence="13">RNA polymerase that catalyzes the synthesis of short RNA molecules used as primers for DNA polymerase during DNA replication.</text>
</comment>
<keyword evidence="3 11" id="KW-0639">Primosome</keyword>
<keyword evidence="4 11" id="KW-0808">Transferase</keyword>
<comment type="subunit">
    <text evidence="11">Heterodimer of a small subunit (PriS) and a large subunit (PriL).</text>
</comment>
<organism evidence="14">
    <name type="scientific">uncultured marine thaumarchaeote KM3_135_A07</name>
    <dbReference type="NCBI Taxonomy" id="1456003"/>
    <lineage>
        <taxon>Archaea</taxon>
        <taxon>Nitrososphaerota</taxon>
        <taxon>environmental samples</taxon>
    </lineage>
</organism>
<comment type="similarity">
    <text evidence="1 11 12">Belongs to the eukaryotic-type primase small subunit family.</text>
</comment>
<keyword evidence="8 11" id="KW-0460">Magnesium</keyword>
<dbReference type="GO" id="GO:0003899">
    <property type="term" value="F:DNA-directed RNA polymerase activity"/>
    <property type="evidence" value="ECO:0007669"/>
    <property type="project" value="UniProtKB-UniRule"/>
</dbReference>
<keyword evidence="5 11" id="KW-0548">Nucleotidyltransferase</keyword>
<evidence type="ECO:0000256" key="5">
    <source>
        <dbReference type="ARBA" id="ARBA00022695"/>
    </source>
</evidence>
<proteinExistence type="inferred from homology"/>
<dbReference type="EC" id="2.7.7.-" evidence="11"/>
<dbReference type="GO" id="GO:0006269">
    <property type="term" value="P:DNA replication, synthesis of primer"/>
    <property type="evidence" value="ECO:0007669"/>
    <property type="project" value="UniProtKB-UniRule"/>
</dbReference>
<keyword evidence="7 11" id="KW-0479">Metal-binding</keyword>
<keyword evidence="10 11" id="KW-0464">Manganese</keyword>
<feature type="active site" evidence="11">
    <location>
        <position position="281"/>
    </location>
</feature>
<dbReference type="EMBL" id="KF900594">
    <property type="protein sequence ID" value="AIF00524.1"/>
    <property type="molecule type" value="Genomic_DNA"/>
</dbReference>
<keyword evidence="6 11" id="KW-0235">DNA replication</keyword>
<evidence type="ECO:0000256" key="3">
    <source>
        <dbReference type="ARBA" id="ARBA00022515"/>
    </source>
</evidence>
<accession>A0A075GA51</accession>
<reference evidence="14" key="1">
    <citation type="journal article" date="2014" name="Genome Biol. Evol.">
        <title>Pangenome evidence for extensive interdomain horizontal transfer affecting lineage core and shell genes in uncultured planktonic thaumarchaeota and euryarchaeota.</title>
        <authorList>
            <person name="Deschamps P."/>
            <person name="Zivanovic Y."/>
            <person name="Moreira D."/>
            <person name="Rodriguez-Valera F."/>
            <person name="Lopez-Garcia P."/>
        </authorList>
    </citation>
    <scope>NUCLEOTIDE SEQUENCE</scope>
</reference>